<accession>A0ABX8SJF6</accession>
<dbReference type="EMBL" id="CP079216">
    <property type="protein sequence ID" value="QXT63440.1"/>
    <property type="molecule type" value="Genomic_DNA"/>
</dbReference>
<protein>
    <submittedName>
        <fullName evidence="1">Uncharacterized protein</fullName>
    </submittedName>
</protein>
<keyword evidence="2" id="KW-1185">Reference proteome</keyword>
<reference evidence="1 2" key="1">
    <citation type="submission" date="2021-07" db="EMBL/GenBank/DDBJ databases">
        <title>complete genome sequencing of Tessaracoccus sp.J1M15.</title>
        <authorList>
            <person name="Bae J.-W."/>
            <person name="Kim D.-y."/>
        </authorList>
    </citation>
    <scope>NUCLEOTIDE SEQUENCE [LARGE SCALE GENOMIC DNA]</scope>
    <source>
        <strain evidence="1 2">J1M15</strain>
    </source>
</reference>
<proteinExistence type="predicted"/>
<sequence length="152" mass="17871">MKASNNKKGPGRSKMQDVAEFRRWHSEGRSYKWMQAEYKHKYGLDVTTGMFGNWANRLNLPKRSLGTAELPWRIRHDHRMKTESAMAWAYAREQAGMPVRLETLARYQAWKTYIQSHGWVLHYDPNTEQGFFLVDARPGIDKGVVRERVDED</sequence>
<organism evidence="1 2">
    <name type="scientific">Tessaracoccus palaemonis</name>
    <dbReference type="NCBI Taxonomy" id="2829499"/>
    <lineage>
        <taxon>Bacteria</taxon>
        <taxon>Bacillati</taxon>
        <taxon>Actinomycetota</taxon>
        <taxon>Actinomycetes</taxon>
        <taxon>Propionibacteriales</taxon>
        <taxon>Propionibacteriaceae</taxon>
        <taxon>Tessaracoccus</taxon>
    </lineage>
</organism>
<evidence type="ECO:0000313" key="1">
    <source>
        <dbReference type="EMBL" id="QXT63440.1"/>
    </source>
</evidence>
<dbReference type="RefSeq" id="WP_219083353.1">
    <property type="nucleotide sequence ID" value="NZ_CP079216.1"/>
</dbReference>
<name>A0ABX8SJF6_9ACTN</name>
<gene>
    <name evidence="1" type="ORF">KDB89_02875</name>
</gene>
<dbReference type="Proteomes" id="UP000824504">
    <property type="component" value="Chromosome"/>
</dbReference>
<evidence type="ECO:0000313" key="2">
    <source>
        <dbReference type="Proteomes" id="UP000824504"/>
    </source>
</evidence>